<dbReference type="InterPro" id="IPR036866">
    <property type="entry name" value="RibonucZ/Hydroxyglut_hydro"/>
</dbReference>
<protein>
    <recommendedName>
        <fullName evidence="2">Metallo-beta-lactamase domain-containing protein</fullName>
    </recommendedName>
</protein>
<dbReference type="EMBL" id="UINC01103330">
    <property type="protein sequence ID" value="SVC65626.1"/>
    <property type="molecule type" value="Genomic_DNA"/>
</dbReference>
<dbReference type="PANTHER" id="PTHR46018:SF2">
    <property type="entry name" value="ZINC PHOSPHODIESTERASE ELAC PROTEIN 1"/>
    <property type="match status" value="1"/>
</dbReference>
<dbReference type="GO" id="GO:0042781">
    <property type="term" value="F:3'-tRNA processing endoribonuclease activity"/>
    <property type="evidence" value="ECO:0007669"/>
    <property type="project" value="TreeGrafter"/>
</dbReference>
<evidence type="ECO:0000256" key="1">
    <source>
        <dbReference type="ARBA" id="ARBA00022801"/>
    </source>
</evidence>
<feature type="non-terminal residue" evidence="3">
    <location>
        <position position="289"/>
    </location>
</feature>
<dbReference type="InterPro" id="IPR044094">
    <property type="entry name" value="AtsA-like_MBL-fold"/>
</dbReference>
<dbReference type="Pfam" id="PF12706">
    <property type="entry name" value="Lactamase_B_2"/>
    <property type="match status" value="1"/>
</dbReference>
<dbReference type="Gene3D" id="3.60.15.10">
    <property type="entry name" value="Ribonuclease Z/Hydroxyacylglutathione hydrolase-like"/>
    <property type="match status" value="1"/>
</dbReference>
<evidence type="ECO:0000259" key="2">
    <source>
        <dbReference type="Pfam" id="PF12706"/>
    </source>
</evidence>
<gene>
    <name evidence="3" type="ORF">METZ01_LOCUS318480</name>
</gene>
<dbReference type="PANTHER" id="PTHR46018">
    <property type="entry name" value="ZINC PHOSPHODIESTERASE ELAC PROTEIN 1"/>
    <property type="match status" value="1"/>
</dbReference>
<dbReference type="AlphaFoldDB" id="A0A382NX33"/>
<accession>A0A382NX33</accession>
<sequence>MPLKESSELVLLGTGGGPKIWAARSQPASAILVNGDVYIIDAGDGITGQLAKSGIDTNSIKAVFITHNHSDHVADYGTLLLRAWQSGHKGPIDCFGPPPLKDMTNSYMAYMNWDINLRIQHEARPDFKSMINVLEITHNSSVYQDSNVKVDCIKVPHGEADPSYSYRFQIDGKVIVFSGDTSKSEALIDFSSGADILVHEVLNLEGVEAIIEKTYPGNEAFRSHIIEGHTTMSEVGEIASQANVKTLVLNHFVPTGSPFLDKEEIWQDGVRKTFNGQIIVGTDLLRIPL</sequence>
<dbReference type="CDD" id="cd07719">
    <property type="entry name" value="arylsulfatase_AtsA-like_MBL-fold"/>
    <property type="match status" value="1"/>
</dbReference>
<keyword evidence="1" id="KW-0378">Hydrolase</keyword>
<proteinExistence type="predicted"/>
<evidence type="ECO:0000313" key="3">
    <source>
        <dbReference type="EMBL" id="SVC65626.1"/>
    </source>
</evidence>
<organism evidence="3">
    <name type="scientific">marine metagenome</name>
    <dbReference type="NCBI Taxonomy" id="408172"/>
    <lineage>
        <taxon>unclassified sequences</taxon>
        <taxon>metagenomes</taxon>
        <taxon>ecological metagenomes</taxon>
    </lineage>
</organism>
<name>A0A382NX33_9ZZZZ</name>
<dbReference type="SUPFAM" id="SSF56281">
    <property type="entry name" value="Metallo-hydrolase/oxidoreductase"/>
    <property type="match status" value="1"/>
</dbReference>
<feature type="domain" description="Metallo-beta-lactamase" evidence="2">
    <location>
        <begin position="39"/>
        <end position="252"/>
    </location>
</feature>
<dbReference type="InterPro" id="IPR001279">
    <property type="entry name" value="Metallo-B-lactamas"/>
</dbReference>
<reference evidence="3" key="1">
    <citation type="submission" date="2018-05" db="EMBL/GenBank/DDBJ databases">
        <authorList>
            <person name="Lanie J.A."/>
            <person name="Ng W.-L."/>
            <person name="Kazmierczak K.M."/>
            <person name="Andrzejewski T.M."/>
            <person name="Davidsen T.M."/>
            <person name="Wayne K.J."/>
            <person name="Tettelin H."/>
            <person name="Glass J.I."/>
            <person name="Rusch D."/>
            <person name="Podicherti R."/>
            <person name="Tsui H.-C.T."/>
            <person name="Winkler M.E."/>
        </authorList>
    </citation>
    <scope>NUCLEOTIDE SEQUENCE</scope>
</reference>